<protein>
    <recommendedName>
        <fullName evidence="3">YD repeat-containing protein</fullName>
    </recommendedName>
</protein>
<accession>I0W8J2</accession>
<keyword evidence="2" id="KW-1185">Reference proteome</keyword>
<sequence>MKKLIHLLLGSIVIIACSKNDDSIKVEKSLSSVEMLLNNGQRISASYHYNNDMQWIGGSNSNNEDYTLSYQNGKLYSFEFNSIPDRKTIYSRDSNGNISEIVESISGDRYKLNYINNRLSSIAIVSQNNTPINTTSFTYNSKGQISMAITEESHGIDGRRFDYMYDTKGRLNEAWEYYRNSNTDPWSLAFKKRYTYISKSNPFYKLYQESCSQDELMISRVFFQDEYALYFENFSSVNLFMMAEDLLSTVKIYEGTQDTSLIIDNNYEYVYDADGYPTQAVKTSYHPQSNITLKETYTYYYEE</sequence>
<proteinExistence type="predicted"/>
<dbReference type="PROSITE" id="PS51257">
    <property type="entry name" value="PROKAR_LIPOPROTEIN"/>
    <property type="match status" value="1"/>
</dbReference>
<gene>
    <name evidence="1" type="ORF">W5A_11284</name>
</gene>
<dbReference type="RefSeq" id="WP_008240695.1">
    <property type="nucleotide sequence ID" value="NZ_AJJU01000034.1"/>
</dbReference>
<evidence type="ECO:0008006" key="3">
    <source>
        <dbReference type="Google" id="ProtNLM"/>
    </source>
</evidence>
<organism evidence="1 2">
    <name type="scientific">Imtechella halotolerans K1</name>
    <dbReference type="NCBI Taxonomy" id="946077"/>
    <lineage>
        <taxon>Bacteria</taxon>
        <taxon>Pseudomonadati</taxon>
        <taxon>Bacteroidota</taxon>
        <taxon>Flavobacteriia</taxon>
        <taxon>Flavobacteriales</taxon>
        <taxon>Flavobacteriaceae</taxon>
        <taxon>Imtechella</taxon>
    </lineage>
</organism>
<comment type="caution">
    <text evidence="1">The sequence shown here is derived from an EMBL/GenBank/DDBJ whole genome shotgun (WGS) entry which is preliminary data.</text>
</comment>
<dbReference type="STRING" id="946077.W5A_11284"/>
<dbReference type="AlphaFoldDB" id="I0W8J2"/>
<evidence type="ECO:0000313" key="1">
    <source>
        <dbReference type="EMBL" id="EID72708.1"/>
    </source>
</evidence>
<dbReference type="OrthoDB" id="1376969at2"/>
<evidence type="ECO:0000313" key="2">
    <source>
        <dbReference type="Proteomes" id="UP000005938"/>
    </source>
</evidence>
<dbReference type="EMBL" id="AJJU01000034">
    <property type="protein sequence ID" value="EID72708.1"/>
    <property type="molecule type" value="Genomic_DNA"/>
</dbReference>
<dbReference type="Proteomes" id="UP000005938">
    <property type="component" value="Unassembled WGS sequence"/>
</dbReference>
<name>I0W8J2_9FLAO</name>
<reference evidence="1 2" key="1">
    <citation type="journal article" date="2012" name="J. Bacteriol.">
        <title>Genome Sequence of the Halotolerant Bacterium Imtechella halotolerans K1T.</title>
        <authorList>
            <person name="Kumar S."/>
            <person name="Vikram S."/>
            <person name="Subramanian S."/>
            <person name="Raghava G.P."/>
            <person name="Pinnaka A.K."/>
        </authorList>
    </citation>
    <scope>NUCLEOTIDE SEQUENCE [LARGE SCALE GENOMIC DNA]</scope>
    <source>
        <strain evidence="1 2">K1</strain>
    </source>
</reference>